<organism evidence="8 9">
    <name type="scientific">Bauldia litoralis</name>
    <dbReference type="NCBI Taxonomy" id="665467"/>
    <lineage>
        <taxon>Bacteria</taxon>
        <taxon>Pseudomonadati</taxon>
        <taxon>Pseudomonadota</taxon>
        <taxon>Alphaproteobacteria</taxon>
        <taxon>Hyphomicrobiales</taxon>
        <taxon>Kaistiaceae</taxon>
        <taxon>Bauldia</taxon>
    </lineage>
</organism>
<evidence type="ECO:0000259" key="7">
    <source>
        <dbReference type="PROSITE" id="PS50979"/>
    </source>
</evidence>
<dbReference type="OrthoDB" id="9763189at2"/>
<dbReference type="Pfam" id="PF02786">
    <property type="entry name" value="CPSase_L_D2"/>
    <property type="match status" value="1"/>
</dbReference>
<dbReference type="RefSeq" id="WP_090874407.1">
    <property type="nucleotide sequence ID" value="NZ_FMXQ01000001.1"/>
</dbReference>
<dbReference type="Gene3D" id="3.30.470.20">
    <property type="entry name" value="ATP-grasp fold, B domain"/>
    <property type="match status" value="1"/>
</dbReference>
<proteinExistence type="predicted"/>
<reference evidence="8 9" key="1">
    <citation type="submission" date="2016-10" db="EMBL/GenBank/DDBJ databases">
        <authorList>
            <person name="de Groot N.N."/>
        </authorList>
    </citation>
    <scope>NUCLEOTIDE SEQUENCE [LARGE SCALE GENOMIC DNA]</scope>
    <source>
        <strain evidence="8 9">ATCC 35022</strain>
    </source>
</reference>
<dbReference type="InterPro" id="IPR005481">
    <property type="entry name" value="BC-like_N"/>
</dbReference>
<evidence type="ECO:0000256" key="5">
    <source>
        <dbReference type="PROSITE-ProRule" id="PRU00409"/>
    </source>
</evidence>
<dbReference type="GO" id="GO:0046872">
    <property type="term" value="F:metal ion binding"/>
    <property type="evidence" value="ECO:0007669"/>
    <property type="project" value="InterPro"/>
</dbReference>
<keyword evidence="9" id="KW-1185">Reference proteome</keyword>
<keyword evidence="2 5" id="KW-0547">Nucleotide-binding</keyword>
<keyword evidence="3 5" id="KW-0067">ATP-binding</keyword>
<dbReference type="EMBL" id="FMXQ01000001">
    <property type="protein sequence ID" value="SDB04380.1"/>
    <property type="molecule type" value="Genomic_DNA"/>
</dbReference>
<dbReference type="GO" id="GO:0016874">
    <property type="term" value="F:ligase activity"/>
    <property type="evidence" value="ECO:0007669"/>
    <property type="project" value="UniProtKB-KW"/>
</dbReference>
<protein>
    <submittedName>
        <fullName evidence="8">Biotin carboxylase C-terminal domain-containing protein</fullName>
    </submittedName>
</protein>
<dbReference type="InterPro" id="IPR011054">
    <property type="entry name" value="Rudment_hybrid_motif"/>
</dbReference>
<dbReference type="Proteomes" id="UP000199071">
    <property type="component" value="Unassembled WGS sequence"/>
</dbReference>
<keyword evidence="1" id="KW-0436">Ligase</keyword>
<dbReference type="InterPro" id="IPR005479">
    <property type="entry name" value="CPAse_ATP-bd"/>
</dbReference>
<dbReference type="PROSITE" id="PS00866">
    <property type="entry name" value="CPSASE_1"/>
    <property type="match status" value="1"/>
</dbReference>
<dbReference type="PANTHER" id="PTHR18866">
    <property type="entry name" value="CARBOXYLASE:PYRUVATE/ACETYL-COA/PROPIONYL-COA CARBOXYLASE"/>
    <property type="match status" value="1"/>
</dbReference>
<dbReference type="SUPFAM" id="SSF56059">
    <property type="entry name" value="Glutathione synthetase ATP-binding domain-like"/>
    <property type="match status" value="1"/>
</dbReference>
<name>A0A1G6A7W3_9HYPH</name>
<dbReference type="Pfam" id="PF02785">
    <property type="entry name" value="Biotin_carb_C"/>
    <property type="match status" value="1"/>
</dbReference>
<evidence type="ECO:0000256" key="2">
    <source>
        <dbReference type="ARBA" id="ARBA00022741"/>
    </source>
</evidence>
<dbReference type="FunFam" id="3.40.50.20:FF:000010">
    <property type="entry name" value="Propionyl-CoA carboxylase subunit alpha"/>
    <property type="match status" value="1"/>
</dbReference>
<dbReference type="PROSITE" id="PS50979">
    <property type="entry name" value="BC"/>
    <property type="match status" value="1"/>
</dbReference>
<dbReference type="PANTHER" id="PTHR18866:SF128">
    <property type="entry name" value="UREA AMIDOLYASE"/>
    <property type="match status" value="1"/>
</dbReference>
<evidence type="ECO:0000256" key="3">
    <source>
        <dbReference type="ARBA" id="ARBA00022840"/>
    </source>
</evidence>
<dbReference type="SUPFAM" id="SSF51246">
    <property type="entry name" value="Rudiment single hybrid motif"/>
    <property type="match status" value="1"/>
</dbReference>
<gene>
    <name evidence="8" type="ORF">SAMN02982931_00264</name>
</gene>
<evidence type="ECO:0000256" key="4">
    <source>
        <dbReference type="ARBA" id="ARBA00023267"/>
    </source>
</evidence>
<dbReference type="InterPro" id="IPR011764">
    <property type="entry name" value="Biotin_carboxylation_dom"/>
</dbReference>
<dbReference type="STRING" id="665467.SAMN02982931_00264"/>
<dbReference type="InterPro" id="IPR016185">
    <property type="entry name" value="PreATP-grasp_dom_sf"/>
</dbReference>
<evidence type="ECO:0000313" key="9">
    <source>
        <dbReference type="Proteomes" id="UP000199071"/>
    </source>
</evidence>
<evidence type="ECO:0000259" key="6">
    <source>
        <dbReference type="PROSITE" id="PS50975"/>
    </source>
</evidence>
<evidence type="ECO:0000313" key="8">
    <source>
        <dbReference type="EMBL" id="SDB04380.1"/>
    </source>
</evidence>
<dbReference type="InterPro" id="IPR011761">
    <property type="entry name" value="ATP-grasp"/>
</dbReference>
<evidence type="ECO:0000256" key="1">
    <source>
        <dbReference type="ARBA" id="ARBA00022598"/>
    </source>
</evidence>
<dbReference type="AlphaFoldDB" id="A0A1G6A7W3"/>
<dbReference type="InterPro" id="IPR050856">
    <property type="entry name" value="Biotin_carboxylase_complex"/>
</dbReference>
<sequence length="454" mass="49054">MKRVLIANRGEIACRVIAACRTLGLESVVVYSDADAKARHVRLADRAVHIGPSRVDRSYLNVEAILEAARAESVDAIHPGYGLLSESAAFARAVAKAGLIWVGPAAETIDAMGDKGRARAIAEAAGVPVLPGTERFLELDVEELAHRAAPIGFPLLVKAAGGGGGIGMRQVDRLEDLAGVVQTTQGMAARAFGDGTVYLERLVSRARHIEVQVFGFGDGRAVHLYERECSIQRRFQKVIEEGPSPVVDESTRAEMTAAAVALAENQSYAGAGTVEFIFDDETGKFYFLEMNTRIQVEHAVTEMITGVDLVQMQLRLAAGAQPTLTQDDIGRSGHAIECRIYAENPAKKFMPSPGRLDRVVYPAASDHVRVDTGFEQGDEITSFYDPLIAKIIVRGEDRADALARCRVVFGDIAVDGVATNIALLRTVFDHPAFIDGTTFTDFLDRHRDDLLAPA</sequence>
<keyword evidence="4" id="KW-0092">Biotin</keyword>
<dbReference type="Pfam" id="PF00289">
    <property type="entry name" value="Biotin_carb_N"/>
    <property type="match status" value="1"/>
</dbReference>
<dbReference type="SUPFAM" id="SSF52440">
    <property type="entry name" value="PreATP-grasp domain"/>
    <property type="match status" value="1"/>
</dbReference>
<dbReference type="SMART" id="SM00878">
    <property type="entry name" value="Biotin_carb_C"/>
    <property type="match status" value="1"/>
</dbReference>
<feature type="domain" description="Biotin carboxylation" evidence="7">
    <location>
        <begin position="1"/>
        <end position="448"/>
    </location>
</feature>
<dbReference type="PROSITE" id="PS50975">
    <property type="entry name" value="ATP_GRASP"/>
    <property type="match status" value="1"/>
</dbReference>
<dbReference type="GO" id="GO:0005524">
    <property type="term" value="F:ATP binding"/>
    <property type="evidence" value="ECO:0007669"/>
    <property type="project" value="UniProtKB-UniRule"/>
</dbReference>
<accession>A0A1G6A7W3</accession>
<feature type="domain" description="ATP-grasp" evidence="6">
    <location>
        <begin position="119"/>
        <end position="318"/>
    </location>
</feature>
<dbReference type="InterPro" id="IPR005482">
    <property type="entry name" value="Biotin_COase_C"/>
</dbReference>
<dbReference type="PROSITE" id="PS00867">
    <property type="entry name" value="CPSASE_2"/>
    <property type="match status" value="1"/>
</dbReference>